<feature type="compositionally biased region" description="Low complexity" evidence="7">
    <location>
        <begin position="91"/>
        <end position="104"/>
    </location>
</feature>
<keyword evidence="5" id="KW-0694">RNA-binding</keyword>
<evidence type="ECO:0000256" key="7">
    <source>
        <dbReference type="SAM" id="MobiDB-lite"/>
    </source>
</evidence>
<dbReference type="Pfam" id="PF09770">
    <property type="entry name" value="PAT1"/>
    <property type="match status" value="1"/>
</dbReference>
<accession>A0A6Q2ZG72</accession>
<dbReference type="GO" id="GO:0000290">
    <property type="term" value="P:deadenylation-dependent decapping of nuclear-transcribed mRNA"/>
    <property type="evidence" value="ECO:0007669"/>
    <property type="project" value="InterPro"/>
</dbReference>
<organism evidence="9 10">
    <name type="scientific">Esox lucius</name>
    <name type="common">Northern pike</name>
    <dbReference type="NCBI Taxonomy" id="8010"/>
    <lineage>
        <taxon>Eukaryota</taxon>
        <taxon>Metazoa</taxon>
        <taxon>Chordata</taxon>
        <taxon>Craniata</taxon>
        <taxon>Vertebrata</taxon>
        <taxon>Euteleostomi</taxon>
        <taxon>Actinopterygii</taxon>
        <taxon>Neopterygii</taxon>
        <taxon>Teleostei</taxon>
        <taxon>Protacanthopterygii</taxon>
        <taxon>Esociformes</taxon>
        <taxon>Esocidae</taxon>
        <taxon>Esox</taxon>
    </lineage>
</organism>
<comment type="similarity">
    <text evidence="3">Belongs to the PAT1 family.</text>
</comment>
<comment type="subcellular location">
    <subcellularLocation>
        <location evidence="2">Cytoplasm</location>
    </subcellularLocation>
    <subcellularLocation>
        <location evidence="1">Nucleus</location>
    </subcellularLocation>
</comment>
<gene>
    <name evidence="9" type="primary">PATL2</name>
</gene>
<evidence type="ECO:0000256" key="3">
    <source>
        <dbReference type="ARBA" id="ARBA00009138"/>
    </source>
</evidence>
<dbReference type="Proteomes" id="UP000265140">
    <property type="component" value="Chromosome 5"/>
</dbReference>
<evidence type="ECO:0000256" key="1">
    <source>
        <dbReference type="ARBA" id="ARBA00004123"/>
    </source>
</evidence>
<dbReference type="GO" id="GO:0005634">
    <property type="term" value="C:nucleus"/>
    <property type="evidence" value="ECO:0007669"/>
    <property type="project" value="UniProtKB-SubCell"/>
</dbReference>
<dbReference type="Ensembl" id="ENSELUT00000065761.2">
    <property type="protein sequence ID" value="ENSELUP00000076585.2"/>
    <property type="gene ID" value="ENSELUG00000023244.3"/>
</dbReference>
<keyword evidence="10" id="KW-1185">Reference proteome</keyword>
<feature type="region of interest" description="Disordered" evidence="7">
    <location>
        <begin position="208"/>
        <end position="239"/>
    </location>
</feature>
<dbReference type="GeneTree" id="ENSGT00520000055649"/>
<feature type="compositionally biased region" description="Polar residues" evidence="7">
    <location>
        <begin position="255"/>
        <end position="271"/>
    </location>
</feature>
<dbReference type="GO" id="GO:0003723">
    <property type="term" value="F:RNA binding"/>
    <property type="evidence" value="ECO:0007669"/>
    <property type="project" value="UniProtKB-KW"/>
</dbReference>
<evidence type="ECO:0000313" key="9">
    <source>
        <dbReference type="Ensembl" id="ENSELUP00000076585.2"/>
    </source>
</evidence>
<feature type="domain" description="mRNA decay factor PAT1" evidence="8">
    <location>
        <begin position="441"/>
        <end position="581"/>
    </location>
</feature>
<evidence type="ECO:0000256" key="4">
    <source>
        <dbReference type="ARBA" id="ARBA00022490"/>
    </source>
</evidence>
<protein>
    <recommendedName>
        <fullName evidence="8">mRNA decay factor PAT1 domain-containing protein</fullName>
    </recommendedName>
</protein>
<sequence>MSDSAIQETEAAVSPLQWPENGDQWSDTEEGGIDMEECGLAAMAEEDEEINIYNNETFGSDMDTVVENEGHPINSLPQLDEQPPEPPSSPSLPSLSPSSPSFSPRTKPQFQIQFPPGLRGRGRVPRGGQAMAQMFEDPAVVTTVEGRQSLQRLDSSIVDFGSVSHWDDPAPDSRMFPSYGRTRYISGSVLQDPAIVYVMDSHMSSRGPNYPLSSSRWRRGGPRGSYSNRPFVQRCPPQMSPLMPRSPIISRQPFTPQQPYNQTRSFLSSSPRPCPSTPQPLTPKMMQLRFGANSPRPFPFYSPSSNPVHRFRFPGPVTQLHPQHRRLLSQRQPRSQSTKDLWRGSDGERRIYYQHDLAFQKPDWDPYCNIMSAKEKEWIIRLQMIQLQSENPNLDDYYYQEYYRRMEAKLAEEELGMRGKREPPKLTTPYVTKTESYTPVVHIEGSLGQVAVSTCFNPRRAIDAVTAHCPHEELKDLRQQRLDVLKKIEKLFMVLLDVEEGQRMKAHVLGEGEESRLMERTQRKVEYIFSQFQNPCPLEAGDEFLPCLLVSKGKRLMARLLPFLSRDAALKVLRVVTFHLPILMSRDTDESLPVLYPPLRTVIGAVTFSQLIGVLKDFTASSPDSSDGSDCLSLACQSKFGLSLLYALLSQGERLLSSDVPLEPSIGDFETWTDTVFLVASQLSQSALVEPLLLPSNLLTLFCRYLDKRTVHQLKSNIESATGHLAPPS</sequence>
<feature type="region of interest" description="Disordered" evidence="7">
    <location>
        <begin position="255"/>
        <end position="277"/>
    </location>
</feature>
<proteinExistence type="inferred from homology"/>
<keyword evidence="4" id="KW-0963">Cytoplasm</keyword>
<feature type="region of interest" description="Disordered" evidence="7">
    <location>
        <begin position="52"/>
        <end position="123"/>
    </location>
</feature>
<dbReference type="GO" id="GO:0033962">
    <property type="term" value="P:P-body assembly"/>
    <property type="evidence" value="ECO:0007669"/>
    <property type="project" value="TreeGrafter"/>
</dbReference>
<keyword evidence="6" id="KW-0539">Nucleus</keyword>
<dbReference type="PANTHER" id="PTHR21551">
    <property type="entry name" value="TOPOISOMERASE II-ASSOCIATED PROTEIN PAT1"/>
    <property type="match status" value="1"/>
</dbReference>
<evidence type="ECO:0000256" key="2">
    <source>
        <dbReference type="ARBA" id="ARBA00004496"/>
    </source>
</evidence>
<dbReference type="GO" id="GO:0000932">
    <property type="term" value="C:P-body"/>
    <property type="evidence" value="ECO:0007669"/>
    <property type="project" value="TreeGrafter"/>
</dbReference>
<evidence type="ECO:0000256" key="5">
    <source>
        <dbReference type="ARBA" id="ARBA00022884"/>
    </source>
</evidence>
<dbReference type="InterPro" id="IPR019167">
    <property type="entry name" value="PAT1_dom"/>
</dbReference>
<feature type="region of interest" description="Disordered" evidence="7">
    <location>
        <begin position="1"/>
        <end position="34"/>
    </location>
</feature>
<reference evidence="10" key="1">
    <citation type="journal article" date="2014" name="PLoS ONE">
        <title>The genome and linkage map of the northern pike (Esox lucius): conserved synteny revealed between the salmonid sister group and the Neoteleostei.</title>
        <authorList>
            <person name="Rondeau E.B."/>
            <person name="Minkley D.R."/>
            <person name="Leong J.S."/>
            <person name="Messmer A.M."/>
            <person name="Jantzen J.R."/>
            <person name="von Schalburg K.R."/>
            <person name="Lemon C."/>
            <person name="Bird N.H."/>
            <person name="Koop B.F."/>
        </authorList>
    </citation>
    <scope>NUCLEOTIDE SEQUENCE</scope>
</reference>
<dbReference type="Bgee" id="ENSELUG00000023244">
    <property type="expression patterns" value="Expressed in ovary and 4 other cell types or tissues"/>
</dbReference>
<evidence type="ECO:0000259" key="8">
    <source>
        <dbReference type="Pfam" id="PF09770"/>
    </source>
</evidence>
<evidence type="ECO:0000313" key="10">
    <source>
        <dbReference type="Proteomes" id="UP000265140"/>
    </source>
</evidence>
<name>A0A6Q2ZG72_ESOLU</name>
<evidence type="ECO:0000256" key="6">
    <source>
        <dbReference type="ARBA" id="ARBA00023242"/>
    </source>
</evidence>
<reference evidence="9" key="3">
    <citation type="submission" date="2025-08" db="UniProtKB">
        <authorList>
            <consortium name="Ensembl"/>
        </authorList>
    </citation>
    <scope>IDENTIFICATION</scope>
</reference>
<feature type="region of interest" description="Disordered" evidence="7">
    <location>
        <begin position="324"/>
        <end position="343"/>
    </location>
</feature>
<reference evidence="9" key="2">
    <citation type="submission" date="2020-02" db="EMBL/GenBank/DDBJ databases">
        <title>Esox lucius (northern pike) genome, fEsoLuc1, primary haplotype.</title>
        <authorList>
            <person name="Myers G."/>
            <person name="Karagic N."/>
            <person name="Meyer A."/>
            <person name="Pippel M."/>
            <person name="Reichard M."/>
            <person name="Winkler S."/>
            <person name="Tracey A."/>
            <person name="Sims Y."/>
            <person name="Howe K."/>
            <person name="Rhie A."/>
            <person name="Formenti G."/>
            <person name="Durbin R."/>
            <person name="Fedrigo O."/>
            <person name="Jarvis E.D."/>
        </authorList>
    </citation>
    <scope>NUCLEOTIDE SEQUENCE [LARGE SCALE GENOMIC DNA]</scope>
</reference>
<reference evidence="9" key="4">
    <citation type="submission" date="2025-09" db="UniProtKB">
        <authorList>
            <consortium name="Ensembl"/>
        </authorList>
    </citation>
    <scope>IDENTIFICATION</scope>
</reference>
<dbReference type="AlphaFoldDB" id="A0A6Q2ZG72"/>
<dbReference type="InterPro" id="IPR039900">
    <property type="entry name" value="Pat1-like"/>
</dbReference>
<dbReference type="PANTHER" id="PTHR21551:SF3">
    <property type="entry name" value="PROTEIN PAT1 HOMOLOG 2"/>
    <property type="match status" value="1"/>
</dbReference>